<gene>
    <name evidence="2" type="primary">gb02717</name>
    <name evidence="2" type="ORF">PR202_gb02717</name>
</gene>
<evidence type="ECO:0000313" key="3">
    <source>
        <dbReference type="Proteomes" id="UP001054889"/>
    </source>
</evidence>
<sequence>MMESASNDDDGSGSEEAAAATPKRRGRPQQQKPPLPQADADEVNDDTAKSEENGDAMIEPAVRNSKDPMSSAEAGTSKKKKKRRRRRLKRGSDESAEDDELIGRAKSKTNGFRQIGSRRKSTPRRAAEAGVECK</sequence>
<reference evidence="2" key="2">
    <citation type="submission" date="2021-12" db="EMBL/GenBank/DDBJ databases">
        <title>Resequencing data analysis of finger millet.</title>
        <authorList>
            <person name="Hatakeyama M."/>
            <person name="Aluri S."/>
            <person name="Balachadran M.T."/>
            <person name="Sivarajan S.R."/>
            <person name="Poveda L."/>
            <person name="Shimizu-Inatsugi R."/>
            <person name="Schlapbach R."/>
            <person name="Sreeman S.M."/>
            <person name="Shimizu K.K."/>
        </authorList>
    </citation>
    <scope>NUCLEOTIDE SEQUENCE</scope>
</reference>
<reference evidence="2" key="1">
    <citation type="journal article" date="2018" name="DNA Res.">
        <title>Multiple hybrid de novo genome assembly of finger millet, an orphan allotetraploid crop.</title>
        <authorList>
            <person name="Hatakeyama M."/>
            <person name="Aluri S."/>
            <person name="Balachadran M.T."/>
            <person name="Sivarajan S.R."/>
            <person name="Patrignani A."/>
            <person name="Gruter S."/>
            <person name="Poveda L."/>
            <person name="Shimizu-Inatsugi R."/>
            <person name="Baeten J."/>
            <person name="Francoijs K.J."/>
            <person name="Nataraja K.N."/>
            <person name="Reddy Y.A.N."/>
            <person name="Phadnis S."/>
            <person name="Ravikumar R.L."/>
            <person name="Schlapbach R."/>
            <person name="Sreeman S.M."/>
            <person name="Shimizu K.K."/>
        </authorList>
    </citation>
    <scope>NUCLEOTIDE SEQUENCE</scope>
</reference>
<dbReference type="AlphaFoldDB" id="A0AAV5E006"/>
<name>A0AAV5E006_ELECO</name>
<evidence type="ECO:0000256" key="1">
    <source>
        <dbReference type="SAM" id="MobiDB-lite"/>
    </source>
</evidence>
<organism evidence="2 3">
    <name type="scientific">Eleusine coracana subsp. coracana</name>
    <dbReference type="NCBI Taxonomy" id="191504"/>
    <lineage>
        <taxon>Eukaryota</taxon>
        <taxon>Viridiplantae</taxon>
        <taxon>Streptophyta</taxon>
        <taxon>Embryophyta</taxon>
        <taxon>Tracheophyta</taxon>
        <taxon>Spermatophyta</taxon>
        <taxon>Magnoliopsida</taxon>
        <taxon>Liliopsida</taxon>
        <taxon>Poales</taxon>
        <taxon>Poaceae</taxon>
        <taxon>PACMAD clade</taxon>
        <taxon>Chloridoideae</taxon>
        <taxon>Cynodonteae</taxon>
        <taxon>Eleusininae</taxon>
        <taxon>Eleusine</taxon>
    </lineage>
</organism>
<evidence type="ECO:0000313" key="2">
    <source>
        <dbReference type="EMBL" id="GJN15777.1"/>
    </source>
</evidence>
<feature type="compositionally biased region" description="Basic and acidic residues" evidence="1">
    <location>
        <begin position="125"/>
        <end position="134"/>
    </location>
</feature>
<dbReference type="EMBL" id="BQKI01000072">
    <property type="protein sequence ID" value="GJN15777.1"/>
    <property type="molecule type" value="Genomic_DNA"/>
</dbReference>
<feature type="region of interest" description="Disordered" evidence="1">
    <location>
        <begin position="1"/>
        <end position="134"/>
    </location>
</feature>
<protein>
    <submittedName>
        <fullName evidence="2">Uncharacterized protein</fullName>
    </submittedName>
</protein>
<comment type="caution">
    <text evidence="2">The sequence shown here is derived from an EMBL/GenBank/DDBJ whole genome shotgun (WGS) entry which is preliminary data.</text>
</comment>
<proteinExistence type="predicted"/>
<dbReference type="PANTHER" id="PTHR34055:SF8">
    <property type="match status" value="1"/>
</dbReference>
<accession>A0AAV5E006</accession>
<keyword evidence="3" id="KW-1185">Reference proteome</keyword>
<feature type="compositionally biased region" description="Acidic residues" evidence="1">
    <location>
        <begin position="1"/>
        <end position="13"/>
    </location>
</feature>
<feature type="compositionally biased region" description="Basic residues" evidence="1">
    <location>
        <begin position="77"/>
        <end position="89"/>
    </location>
</feature>
<dbReference type="PANTHER" id="PTHR34055">
    <property type="entry name" value="OS09G0491596 PROTEIN"/>
    <property type="match status" value="1"/>
</dbReference>
<dbReference type="Proteomes" id="UP001054889">
    <property type="component" value="Unassembled WGS sequence"/>
</dbReference>